<evidence type="ECO:0000313" key="1">
    <source>
        <dbReference type="EMBL" id="GCE31427.1"/>
    </source>
</evidence>
<name>A0A402BJA3_9CHLR</name>
<proteinExistence type="predicted"/>
<comment type="caution">
    <text evidence="1">The sequence shown here is derived from an EMBL/GenBank/DDBJ whole genome shotgun (WGS) entry which is preliminary data.</text>
</comment>
<accession>A0A402BJA3</accession>
<dbReference type="AlphaFoldDB" id="A0A402BJA3"/>
<gene>
    <name evidence="1" type="ORF">KDA_69110</name>
</gene>
<keyword evidence="2" id="KW-1185">Reference proteome</keyword>
<dbReference type="EMBL" id="BIFT01000002">
    <property type="protein sequence ID" value="GCE31427.1"/>
    <property type="molecule type" value="Genomic_DNA"/>
</dbReference>
<sequence>MRPIHTRSDPVITSSLEGNLLVAIERTVSAYKAQVTAIKHHVSGRKLLGGHAQQFPTTHIKASAAGTRPQSKHTYPTFKR</sequence>
<dbReference type="Proteomes" id="UP000287171">
    <property type="component" value="Unassembled WGS sequence"/>
</dbReference>
<organism evidence="1 2">
    <name type="scientific">Dictyobacter alpinus</name>
    <dbReference type="NCBI Taxonomy" id="2014873"/>
    <lineage>
        <taxon>Bacteria</taxon>
        <taxon>Bacillati</taxon>
        <taxon>Chloroflexota</taxon>
        <taxon>Ktedonobacteria</taxon>
        <taxon>Ktedonobacterales</taxon>
        <taxon>Dictyobacteraceae</taxon>
        <taxon>Dictyobacter</taxon>
    </lineage>
</organism>
<protein>
    <submittedName>
        <fullName evidence="1">Uncharacterized protein</fullName>
    </submittedName>
</protein>
<evidence type="ECO:0000313" key="2">
    <source>
        <dbReference type="Proteomes" id="UP000287171"/>
    </source>
</evidence>
<reference evidence="2" key="1">
    <citation type="submission" date="2018-12" db="EMBL/GenBank/DDBJ databases">
        <title>Tengunoibacter tsumagoiensis gen. nov., sp. nov., Dictyobacter kobayashii sp. nov., D. alpinus sp. nov., and D. joshuensis sp. nov. and description of Dictyobacteraceae fam. nov. within the order Ktedonobacterales isolated from Tengu-no-mugimeshi.</title>
        <authorList>
            <person name="Wang C.M."/>
            <person name="Zheng Y."/>
            <person name="Sakai Y."/>
            <person name="Toyoda A."/>
            <person name="Minakuchi Y."/>
            <person name="Abe K."/>
            <person name="Yokota A."/>
            <person name="Yabe S."/>
        </authorList>
    </citation>
    <scope>NUCLEOTIDE SEQUENCE [LARGE SCALE GENOMIC DNA]</scope>
    <source>
        <strain evidence="2">Uno16</strain>
    </source>
</reference>